<feature type="transmembrane region" description="Helical" evidence="5">
    <location>
        <begin position="28"/>
        <end position="48"/>
    </location>
</feature>
<comment type="cofactor">
    <cofactor evidence="1">
        <name>NAD(+)</name>
        <dbReference type="ChEBI" id="CHEBI:57540"/>
    </cofactor>
</comment>
<dbReference type="GO" id="GO:0048040">
    <property type="term" value="F:UDP-glucuronate decarboxylase activity"/>
    <property type="evidence" value="ECO:0007669"/>
    <property type="project" value="TreeGrafter"/>
</dbReference>
<accession>A0A1G2MB26</accession>
<dbReference type="PANTHER" id="PTHR43078">
    <property type="entry name" value="UDP-GLUCURONIC ACID DECARBOXYLASE-RELATED"/>
    <property type="match status" value="1"/>
</dbReference>
<keyword evidence="4" id="KW-0456">Lyase</keyword>
<dbReference type="GO" id="GO:0070403">
    <property type="term" value="F:NAD+ binding"/>
    <property type="evidence" value="ECO:0007669"/>
    <property type="project" value="InterPro"/>
</dbReference>
<feature type="domain" description="NAD-dependent epimerase/dehydratase" evidence="6">
    <location>
        <begin position="28"/>
        <end position="274"/>
    </location>
</feature>
<evidence type="ECO:0000256" key="5">
    <source>
        <dbReference type="SAM" id="Phobius"/>
    </source>
</evidence>
<proteinExistence type="predicted"/>
<evidence type="ECO:0000256" key="2">
    <source>
        <dbReference type="ARBA" id="ARBA00022793"/>
    </source>
</evidence>
<name>A0A1G2MB26_9BACT</name>
<reference evidence="7 8" key="1">
    <citation type="journal article" date="2016" name="Nat. Commun.">
        <title>Thousands of microbial genomes shed light on interconnected biogeochemical processes in an aquifer system.</title>
        <authorList>
            <person name="Anantharaman K."/>
            <person name="Brown C.T."/>
            <person name="Hug L.A."/>
            <person name="Sharon I."/>
            <person name="Castelle C.J."/>
            <person name="Probst A.J."/>
            <person name="Thomas B.C."/>
            <person name="Singh A."/>
            <person name="Wilkins M.J."/>
            <person name="Karaoz U."/>
            <person name="Brodie E.L."/>
            <person name="Williams K.H."/>
            <person name="Hubbard S.S."/>
            <person name="Banfield J.F."/>
        </authorList>
    </citation>
    <scope>NUCLEOTIDE SEQUENCE [LARGE SCALE GENOMIC DNA]</scope>
</reference>
<evidence type="ECO:0000256" key="4">
    <source>
        <dbReference type="ARBA" id="ARBA00023239"/>
    </source>
</evidence>
<dbReference type="SUPFAM" id="SSF51735">
    <property type="entry name" value="NAD(P)-binding Rossmann-fold domains"/>
    <property type="match status" value="1"/>
</dbReference>
<keyword evidence="2" id="KW-0210">Decarboxylase</keyword>
<gene>
    <name evidence="7" type="ORF">A2W52_01715</name>
</gene>
<evidence type="ECO:0000256" key="3">
    <source>
        <dbReference type="ARBA" id="ARBA00023027"/>
    </source>
</evidence>
<keyword evidence="5" id="KW-1133">Transmembrane helix</keyword>
<dbReference type="Proteomes" id="UP000176493">
    <property type="component" value="Unassembled WGS sequence"/>
</dbReference>
<dbReference type="InterPro" id="IPR044516">
    <property type="entry name" value="UXS-like"/>
</dbReference>
<evidence type="ECO:0000313" key="8">
    <source>
        <dbReference type="Proteomes" id="UP000176493"/>
    </source>
</evidence>
<comment type="caution">
    <text evidence="7">The sequence shown here is derived from an EMBL/GenBank/DDBJ whole genome shotgun (WGS) entry which is preliminary data.</text>
</comment>
<evidence type="ECO:0000313" key="7">
    <source>
        <dbReference type="EMBL" id="OHA21110.1"/>
    </source>
</evidence>
<dbReference type="InterPro" id="IPR001509">
    <property type="entry name" value="Epimerase_deHydtase"/>
</dbReference>
<dbReference type="GO" id="GO:0042732">
    <property type="term" value="P:D-xylose metabolic process"/>
    <property type="evidence" value="ECO:0007669"/>
    <property type="project" value="InterPro"/>
</dbReference>
<keyword evidence="5" id="KW-0472">Membrane</keyword>
<dbReference type="Pfam" id="PF01370">
    <property type="entry name" value="Epimerase"/>
    <property type="match status" value="1"/>
</dbReference>
<evidence type="ECO:0000256" key="1">
    <source>
        <dbReference type="ARBA" id="ARBA00001911"/>
    </source>
</evidence>
<evidence type="ECO:0000259" key="6">
    <source>
        <dbReference type="Pfam" id="PF01370"/>
    </source>
</evidence>
<keyword evidence="5" id="KW-0812">Transmembrane</keyword>
<dbReference type="PANTHER" id="PTHR43078:SF6">
    <property type="entry name" value="UDP-GLUCURONIC ACID DECARBOXYLASE 1"/>
    <property type="match status" value="1"/>
</dbReference>
<dbReference type="AlphaFoldDB" id="A0A1G2MB26"/>
<dbReference type="GO" id="GO:0005737">
    <property type="term" value="C:cytoplasm"/>
    <property type="evidence" value="ECO:0007669"/>
    <property type="project" value="TreeGrafter"/>
</dbReference>
<dbReference type="Gene3D" id="3.40.50.720">
    <property type="entry name" value="NAD(P)-binding Rossmann-like Domain"/>
    <property type="match status" value="1"/>
</dbReference>
<keyword evidence="3" id="KW-0520">NAD</keyword>
<dbReference type="EMBL" id="MHRJ01000052">
    <property type="protein sequence ID" value="OHA21110.1"/>
    <property type="molecule type" value="Genomic_DNA"/>
</dbReference>
<protein>
    <recommendedName>
        <fullName evidence="6">NAD-dependent epimerase/dehydratase domain-containing protein</fullName>
    </recommendedName>
</protein>
<sequence length="369" mass="41419">MSAIVEEDIKTIVRTLGDGVRALEGKTVLISGGSGFLGSYFLTVFAYLNKTLFRKPCRVFTLDNYVTGTRRNPLGDVADPNFTFLKGDICEPLRIHGPIDYIIHMAGIASPVYYIKYPLETIHTATIGTENLLKLAREKKSKKFLFFSSSEIYGDPAPEFVPTPETYRGHVSSIGPRACYDESKRLGETLCMVYHSLYKVPIVVARPFNVYGPGMKREDRRVIPQFLACAFAGKPLPIHGSGLQTRSYCYTTDALIGFFKALLTKRSGEVYNIGSHEGETSLIDLAGIMAKLLKKKVRIAKIPYPAEYPPDEPSRRCPDITKARHELRYAPEVDLKTGLTRMITWYEETYPRASARTVKKTLGLVRVKR</sequence>
<organism evidence="7 8">
    <name type="scientific">Candidatus Taylorbacteria bacterium RIFCSPHIGHO2_02_49_25</name>
    <dbReference type="NCBI Taxonomy" id="1802305"/>
    <lineage>
        <taxon>Bacteria</taxon>
        <taxon>Candidatus Tayloriibacteriota</taxon>
    </lineage>
</organism>
<dbReference type="InterPro" id="IPR036291">
    <property type="entry name" value="NAD(P)-bd_dom_sf"/>
</dbReference>